<dbReference type="EMBL" id="UINC01000201">
    <property type="protein sequence ID" value="SUZ51022.1"/>
    <property type="molecule type" value="Genomic_DNA"/>
</dbReference>
<reference evidence="2" key="1">
    <citation type="submission" date="2018-05" db="EMBL/GenBank/DDBJ databases">
        <authorList>
            <person name="Lanie J.A."/>
            <person name="Ng W.-L."/>
            <person name="Kazmierczak K.M."/>
            <person name="Andrzejewski T.M."/>
            <person name="Davidsen T.M."/>
            <person name="Wayne K.J."/>
            <person name="Tettelin H."/>
            <person name="Glass J.I."/>
            <person name="Rusch D."/>
            <person name="Podicherti R."/>
            <person name="Tsui H.-C.T."/>
            <person name="Winkler M.E."/>
        </authorList>
    </citation>
    <scope>NUCLEOTIDE SEQUENCE</scope>
</reference>
<organism evidence="2">
    <name type="scientific">marine metagenome</name>
    <dbReference type="NCBI Taxonomy" id="408172"/>
    <lineage>
        <taxon>unclassified sequences</taxon>
        <taxon>metagenomes</taxon>
        <taxon>ecological metagenomes</taxon>
    </lineage>
</organism>
<dbReference type="InterPro" id="IPR044861">
    <property type="entry name" value="IPNS-like_FE2OG_OXY"/>
</dbReference>
<dbReference type="PANTHER" id="PTHR47990">
    <property type="entry name" value="2-OXOGLUTARATE (2OG) AND FE(II)-DEPENDENT OXYGENASE SUPERFAMILY PROTEIN-RELATED"/>
    <property type="match status" value="1"/>
</dbReference>
<dbReference type="InterPro" id="IPR050231">
    <property type="entry name" value="Iron_ascorbate_oxido_reductase"/>
</dbReference>
<evidence type="ECO:0000259" key="1">
    <source>
        <dbReference type="PROSITE" id="PS51471"/>
    </source>
</evidence>
<dbReference type="InterPro" id="IPR027443">
    <property type="entry name" value="IPNS-like_sf"/>
</dbReference>
<dbReference type="InterPro" id="IPR026992">
    <property type="entry name" value="DIOX_N"/>
</dbReference>
<sequence>MQVLRVNYRDTNAPADFTRSLKETGFGILTHHPIPMELVNKVYNEWKLFFASTSKFNYQFDPEKQDGYFPFGTENAKGYTAKDIKEFYHIYPWGRFPDELSGATMDLYDQILGVTSNLLGWIESNSPRHIKAHYRVPLKGMIIGSKTNLLRVIHYPPLDGTEEHSAVRAAAHEDINLITLLVAGTQPGLQVKDTNGKWHEVSSDLGSLVINAGDMLQEASSGYFPSTTHRVINPAGDINNESRYSMPLFLHPRDDVMLSKNYTAREYLDERLEEIGLKS</sequence>
<evidence type="ECO:0000313" key="2">
    <source>
        <dbReference type="EMBL" id="SUZ51022.1"/>
    </source>
</evidence>
<dbReference type="Gene3D" id="2.60.120.330">
    <property type="entry name" value="B-lactam Antibiotic, Isopenicillin N Synthase, Chain"/>
    <property type="match status" value="1"/>
</dbReference>
<feature type="domain" description="Fe2OG dioxygenase" evidence="1">
    <location>
        <begin position="146"/>
        <end position="252"/>
    </location>
</feature>
<dbReference type="PROSITE" id="PS51471">
    <property type="entry name" value="FE2OG_OXY"/>
    <property type="match status" value="1"/>
</dbReference>
<dbReference type="InterPro" id="IPR005123">
    <property type="entry name" value="Oxoglu/Fe-dep_dioxygenase_dom"/>
</dbReference>
<dbReference type="SUPFAM" id="SSF51197">
    <property type="entry name" value="Clavaminate synthase-like"/>
    <property type="match status" value="1"/>
</dbReference>
<protein>
    <recommendedName>
        <fullName evidence="1">Fe2OG dioxygenase domain-containing protein</fullName>
    </recommendedName>
</protein>
<gene>
    <name evidence="2" type="ORF">METZ01_LOCUS3876</name>
</gene>
<dbReference type="AlphaFoldDB" id="A0A381N8U3"/>
<accession>A0A381N8U3</accession>
<dbReference type="Pfam" id="PF03171">
    <property type="entry name" value="2OG-FeII_Oxy"/>
    <property type="match status" value="1"/>
</dbReference>
<proteinExistence type="predicted"/>
<name>A0A381N8U3_9ZZZZ</name>
<dbReference type="Pfam" id="PF14226">
    <property type="entry name" value="DIOX_N"/>
    <property type="match status" value="1"/>
</dbReference>